<evidence type="ECO:0000313" key="1">
    <source>
        <dbReference type="EMBL" id="KAF0805894.1"/>
    </source>
</evidence>
<reference evidence="1 2" key="1">
    <citation type="submission" date="2012-09" db="EMBL/GenBank/DDBJ databases">
        <title>Genome Sequence of alkane-degrading Bacterium Alcanivorax sp. 6-D-6.</title>
        <authorList>
            <person name="Lai Q."/>
            <person name="Shao Z."/>
        </authorList>
    </citation>
    <scope>NUCLEOTIDE SEQUENCE [LARGE SCALE GENOMIC DNA]</scope>
    <source>
        <strain evidence="1 2">6-D-6</strain>
    </source>
</reference>
<gene>
    <name evidence="1" type="ORF">A6D6_01950</name>
</gene>
<evidence type="ECO:0000313" key="2">
    <source>
        <dbReference type="Proteomes" id="UP000771797"/>
    </source>
</evidence>
<name>A0ABQ6Y9D6_9GAMM</name>
<organism evidence="1 2">
    <name type="scientific">Alcanivorax xiamenensis</name>
    <dbReference type="NCBI Taxonomy" id="1177156"/>
    <lineage>
        <taxon>Bacteria</taxon>
        <taxon>Pseudomonadati</taxon>
        <taxon>Pseudomonadota</taxon>
        <taxon>Gammaproteobacteria</taxon>
        <taxon>Oceanospirillales</taxon>
        <taxon>Alcanivoracaceae</taxon>
        <taxon>Alcanivorax</taxon>
    </lineage>
</organism>
<dbReference type="RefSeq" id="WP_159660635.1">
    <property type="nucleotide sequence ID" value="NZ_AQPF01000012.1"/>
</dbReference>
<dbReference type="Proteomes" id="UP000771797">
    <property type="component" value="Unassembled WGS sequence"/>
</dbReference>
<dbReference type="EMBL" id="AQPF01000012">
    <property type="protein sequence ID" value="KAF0805894.1"/>
    <property type="molecule type" value="Genomic_DNA"/>
</dbReference>
<comment type="caution">
    <text evidence="1">The sequence shown here is derived from an EMBL/GenBank/DDBJ whole genome shotgun (WGS) entry which is preliminary data.</text>
</comment>
<sequence>MDKKANKILLSTFWKNGWIDRKDRVLTGLDVEYAKSKGLMFDPISISHDDCVASIVRLVNETPVEAVAKGFVSSLSRRRLDWRSALSSYVIARSIPGHHYTPVVSGTHYVDGKPAAHSYFCGICEGCRYGVIGHEFYKESDLNVLNFERMKWGGVRHGDILYILFDMREFKRCEIPEPTADDVDCLNGILSVIESSQPDDYPGALEKRLASVVKSSKAERQVIIEILASIGVLKPGSYDRPVKGRNDWVFAEYWRGEDGYCRQAVEEYFGPYLLL</sequence>
<accession>A0ABQ6Y9D6</accession>
<proteinExistence type="predicted"/>
<protein>
    <submittedName>
        <fullName evidence="1">Uncharacterized protein</fullName>
    </submittedName>
</protein>
<keyword evidence="2" id="KW-1185">Reference proteome</keyword>